<proteinExistence type="predicted"/>
<dbReference type="EMBL" id="HBUE01124327">
    <property type="protein sequence ID" value="CAG6493927.1"/>
    <property type="molecule type" value="Transcribed_RNA"/>
</dbReference>
<dbReference type="AlphaFoldDB" id="A0A8D8CFQ8"/>
<dbReference type="EMBL" id="HBUE01124331">
    <property type="protein sequence ID" value="CAG6493935.1"/>
    <property type="molecule type" value="Transcribed_RNA"/>
</dbReference>
<dbReference type="EMBL" id="HBUE01124332">
    <property type="protein sequence ID" value="CAG6493937.1"/>
    <property type="molecule type" value="Transcribed_RNA"/>
</dbReference>
<dbReference type="EMBL" id="HBUE01124329">
    <property type="protein sequence ID" value="CAG6493932.1"/>
    <property type="molecule type" value="Transcribed_RNA"/>
</dbReference>
<accession>A0A8D8CFQ8</accession>
<dbReference type="EMBL" id="HBUE01124333">
    <property type="protein sequence ID" value="CAG6493939.1"/>
    <property type="molecule type" value="Transcribed_RNA"/>
</dbReference>
<organism evidence="1">
    <name type="scientific">Culex pipiens</name>
    <name type="common">House mosquito</name>
    <dbReference type="NCBI Taxonomy" id="7175"/>
    <lineage>
        <taxon>Eukaryota</taxon>
        <taxon>Metazoa</taxon>
        <taxon>Ecdysozoa</taxon>
        <taxon>Arthropoda</taxon>
        <taxon>Hexapoda</taxon>
        <taxon>Insecta</taxon>
        <taxon>Pterygota</taxon>
        <taxon>Neoptera</taxon>
        <taxon>Endopterygota</taxon>
        <taxon>Diptera</taxon>
        <taxon>Nematocera</taxon>
        <taxon>Culicoidea</taxon>
        <taxon>Culicidae</taxon>
        <taxon>Culicinae</taxon>
        <taxon>Culicini</taxon>
        <taxon>Culex</taxon>
        <taxon>Culex</taxon>
    </lineage>
</organism>
<reference evidence="1" key="1">
    <citation type="submission" date="2021-05" db="EMBL/GenBank/DDBJ databases">
        <authorList>
            <person name="Alioto T."/>
            <person name="Alioto T."/>
            <person name="Gomez Garrido J."/>
        </authorList>
    </citation>
    <scope>NUCLEOTIDE SEQUENCE</scope>
</reference>
<name>A0A8D8CFQ8_CULPI</name>
<sequence length="168" mass="17963">MIGILEQSVPVPVPGGVDSTSSSSLSRTMIEVDSVLMISTSSASLSSLGILGEVGIGSGFPRLIRSSLQMAKKRKHSSWMLSRTCLEFSRALVTLAFAAPVGCPLELPRALMKLPPLLATRGNNAFRANSLRLIARGKSYGSVDRAIPSIRSQWPAGSPGRYNCFQRT</sequence>
<dbReference type="EMBL" id="HBUE01124328">
    <property type="protein sequence ID" value="CAG6493929.1"/>
    <property type="molecule type" value="Transcribed_RNA"/>
</dbReference>
<protein>
    <submittedName>
        <fullName evidence="1">(northern house mosquito) hypothetical protein</fullName>
    </submittedName>
</protein>
<evidence type="ECO:0000313" key="1">
    <source>
        <dbReference type="EMBL" id="CAG6493929.1"/>
    </source>
</evidence>
<dbReference type="EMBL" id="HBUE01124335">
    <property type="protein sequence ID" value="CAG6493941.1"/>
    <property type="molecule type" value="Transcribed_RNA"/>
</dbReference>